<dbReference type="EMBL" id="JAIWYP010000008">
    <property type="protein sequence ID" value="KAH3785775.1"/>
    <property type="molecule type" value="Genomic_DNA"/>
</dbReference>
<proteinExistence type="predicted"/>
<keyword evidence="2" id="KW-1185">Reference proteome</keyword>
<reference evidence="1" key="2">
    <citation type="submission" date="2020-11" db="EMBL/GenBank/DDBJ databases">
        <authorList>
            <person name="McCartney M.A."/>
            <person name="Auch B."/>
            <person name="Kono T."/>
            <person name="Mallez S."/>
            <person name="Becker A."/>
            <person name="Gohl D.M."/>
            <person name="Silverstein K.A.T."/>
            <person name="Koren S."/>
            <person name="Bechman K.B."/>
            <person name="Herman A."/>
            <person name="Abrahante J.E."/>
            <person name="Garbe J."/>
        </authorList>
    </citation>
    <scope>NUCLEOTIDE SEQUENCE</scope>
    <source>
        <strain evidence="1">Duluth1</strain>
        <tissue evidence="1">Whole animal</tissue>
    </source>
</reference>
<dbReference type="Proteomes" id="UP000828390">
    <property type="component" value="Unassembled WGS sequence"/>
</dbReference>
<name>A0A9D4EXH3_DREPO</name>
<gene>
    <name evidence="1" type="ORF">DPMN_163869</name>
</gene>
<dbReference type="AlphaFoldDB" id="A0A9D4EXH3"/>
<evidence type="ECO:0000313" key="2">
    <source>
        <dbReference type="Proteomes" id="UP000828390"/>
    </source>
</evidence>
<accession>A0A9D4EXH3</accession>
<protein>
    <submittedName>
        <fullName evidence="1">Uncharacterized protein</fullName>
    </submittedName>
</protein>
<evidence type="ECO:0000313" key="1">
    <source>
        <dbReference type="EMBL" id="KAH3785775.1"/>
    </source>
</evidence>
<comment type="caution">
    <text evidence="1">The sequence shown here is derived from an EMBL/GenBank/DDBJ whole genome shotgun (WGS) entry which is preliminary data.</text>
</comment>
<organism evidence="1 2">
    <name type="scientific">Dreissena polymorpha</name>
    <name type="common">Zebra mussel</name>
    <name type="synonym">Mytilus polymorpha</name>
    <dbReference type="NCBI Taxonomy" id="45954"/>
    <lineage>
        <taxon>Eukaryota</taxon>
        <taxon>Metazoa</taxon>
        <taxon>Spiralia</taxon>
        <taxon>Lophotrochozoa</taxon>
        <taxon>Mollusca</taxon>
        <taxon>Bivalvia</taxon>
        <taxon>Autobranchia</taxon>
        <taxon>Heteroconchia</taxon>
        <taxon>Euheterodonta</taxon>
        <taxon>Imparidentia</taxon>
        <taxon>Neoheterodontei</taxon>
        <taxon>Myida</taxon>
        <taxon>Dreissenoidea</taxon>
        <taxon>Dreissenidae</taxon>
        <taxon>Dreissena</taxon>
    </lineage>
</organism>
<reference evidence="1" key="1">
    <citation type="journal article" date="2019" name="bioRxiv">
        <title>The Genome of the Zebra Mussel, Dreissena polymorpha: A Resource for Invasive Species Research.</title>
        <authorList>
            <person name="McCartney M.A."/>
            <person name="Auch B."/>
            <person name="Kono T."/>
            <person name="Mallez S."/>
            <person name="Zhang Y."/>
            <person name="Obille A."/>
            <person name="Becker A."/>
            <person name="Abrahante J.E."/>
            <person name="Garbe J."/>
            <person name="Badalamenti J.P."/>
            <person name="Herman A."/>
            <person name="Mangelson H."/>
            <person name="Liachko I."/>
            <person name="Sullivan S."/>
            <person name="Sone E.D."/>
            <person name="Koren S."/>
            <person name="Silverstein K.A.T."/>
            <person name="Beckman K.B."/>
            <person name="Gohl D.M."/>
        </authorList>
    </citation>
    <scope>NUCLEOTIDE SEQUENCE</scope>
    <source>
        <strain evidence="1">Duluth1</strain>
        <tissue evidence="1">Whole animal</tissue>
    </source>
</reference>
<sequence>MFMWDKYLCHDPDVFVGYLLYVDNVEQPKDTLVFKGPYRAFCGRVEHPGLAAIQYN</sequence>